<name>A0AC34GA14_9BILA</name>
<dbReference type="Proteomes" id="UP000887579">
    <property type="component" value="Unplaced"/>
</dbReference>
<accession>A0AC34GA14</accession>
<proteinExistence type="predicted"/>
<organism evidence="1 2">
    <name type="scientific">Panagrolaimus sp. ES5</name>
    <dbReference type="NCBI Taxonomy" id="591445"/>
    <lineage>
        <taxon>Eukaryota</taxon>
        <taxon>Metazoa</taxon>
        <taxon>Ecdysozoa</taxon>
        <taxon>Nematoda</taxon>
        <taxon>Chromadorea</taxon>
        <taxon>Rhabditida</taxon>
        <taxon>Tylenchina</taxon>
        <taxon>Panagrolaimomorpha</taxon>
        <taxon>Panagrolaimoidea</taxon>
        <taxon>Panagrolaimidae</taxon>
        <taxon>Panagrolaimus</taxon>
    </lineage>
</organism>
<sequence length="83" mass="9057">REKADGDSEATDGTEPDEEYDTGSAEEDDEVREKKKKSSSGKKDPNAVKRATSAYFHWMNEISSSITKSGMGVAEVAKKAGWL</sequence>
<evidence type="ECO:0000313" key="2">
    <source>
        <dbReference type="WBParaSite" id="ES5_v2.g26405.t1"/>
    </source>
</evidence>
<evidence type="ECO:0000313" key="1">
    <source>
        <dbReference type="Proteomes" id="UP000887579"/>
    </source>
</evidence>
<reference evidence="2" key="1">
    <citation type="submission" date="2022-11" db="UniProtKB">
        <authorList>
            <consortium name="WormBaseParasite"/>
        </authorList>
    </citation>
    <scope>IDENTIFICATION</scope>
</reference>
<protein>
    <submittedName>
        <fullName evidence="2">Uncharacterized protein</fullName>
    </submittedName>
</protein>
<dbReference type="WBParaSite" id="ES5_v2.g26405.t1">
    <property type="protein sequence ID" value="ES5_v2.g26405.t1"/>
    <property type="gene ID" value="ES5_v2.g26405"/>
</dbReference>